<gene>
    <name evidence="3" type="ORF">CC1G_15760</name>
</gene>
<feature type="compositionally biased region" description="Polar residues" evidence="1">
    <location>
        <begin position="22"/>
        <end position="35"/>
    </location>
</feature>
<feature type="region of interest" description="Disordered" evidence="1">
    <location>
        <begin position="1"/>
        <end position="36"/>
    </location>
</feature>
<reference evidence="3 4" key="1">
    <citation type="journal article" date="2010" name="Proc. Natl. Acad. Sci. U.S.A.">
        <title>Insights into evolution of multicellular fungi from the assembled chromosomes of the mushroom Coprinopsis cinerea (Coprinus cinereus).</title>
        <authorList>
            <person name="Stajich J.E."/>
            <person name="Wilke S.K."/>
            <person name="Ahren D."/>
            <person name="Au C.H."/>
            <person name="Birren B.W."/>
            <person name="Borodovsky M."/>
            <person name="Burns C."/>
            <person name="Canback B."/>
            <person name="Casselton L.A."/>
            <person name="Cheng C.K."/>
            <person name="Deng J."/>
            <person name="Dietrich F.S."/>
            <person name="Fargo D.C."/>
            <person name="Farman M.L."/>
            <person name="Gathman A.C."/>
            <person name="Goldberg J."/>
            <person name="Guigo R."/>
            <person name="Hoegger P.J."/>
            <person name="Hooker J.B."/>
            <person name="Huggins A."/>
            <person name="James T.Y."/>
            <person name="Kamada T."/>
            <person name="Kilaru S."/>
            <person name="Kodira C."/>
            <person name="Kues U."/>
            <person name="Kupfer D."/>
            <person name="Kwan H.S."/>
            <person name="Lomsadze A."/>
            <person name="Li W."/>
            <person name="Lilly W.W."/>
            <person name="Ma L.J."/>
            <person name="Mackey A.J."/>
            <person name="Manning G."/>
            <person name="Martin F."/>
            <person name="Muraguchi H."/>
            <person name="Natvig D.O."/>
            <person name="Palmerini H."/>
            <person name="Ramesh M.A."/>
            <person name="Rehmeyer C.J."/>
            <person name="Roe B.A."/>
            <person name="Shenoy N."/>
            <person name="Stanke M."/>
            <person name="Ter-Hovhannisyan V."/>
            <person name="Tunlid A."/>
            <person name="Velagapudi R."/>
            <person name="Vision T.J."/>
            <person name="Zeng Q."/>
            <person name="Zolan M.E."/>
            <person name="Pukkila P.J."/>
        </authorList>
    </citation>
    <scope>NUCLEOTIDE SEQUENCE [LARGE SCALE GENOMIC DNA]</scope>
    <source>
        <strain evidence="4">Okayama-7 / 130 / ATCC MYA-4618 / FGSC 9003</strain>
    </source>
</reference>
<dbReference type="InParanoid" id="D6RQX4"/>
<dbReference type="eggNOG" id="ENOG502SV4F">
    <property type="taxonomic scope" value="Eukaryota"/>
</dbReference>
<organism evidence="3 4">
    <name type="scientific">Coprinopsis cinerea (strain Okayama-7 / 130 / ATCC MYA-4618 / FGSC 9003)</name>
    <name type="common">Inky cap fungus</name>
    <name type="synonym">Hormographiella aspergillata</name>
    <dbReference type="NCBI Taxonomy" id="240176"/>
    <lineage>
        <taxon>Eukaryota</taxon>
        <taxon>Fungi</taxon>
        <taxon>Dikarya</taxon>
        <taxon>Basidiomycota</taxon>
        <taxon>Agaricomycotina</taxon>
        <taxon>Agaricomycetes</taxon>
        <taxon>Agaricomycetidae</taxon>
        <taxon>Agaricales</taxon>
        <taxon>Agaricineae</taxon>
        <taxon>Psathyrellaceae</taxon>
        <taxon>Coprinopsis</taxon>
    </lineage>
</organism>
<feature type="transmembrane region" description="Helical" evidence="2">
    <location>
        <begin position="60"/>
        <end position="80"/>
    </location>
</feature>
<dbReference type="Proteomes" id="UP000001861">
    <property type="component" value="Unassembled WGS sequence"/>
</dbReference>
<keyword evidence="2" id="KW-0812">Transmembrane</keyword>
<sequence>MSTPKYTQLQPQAVEKPHLHPSPTSKNAKPSSSCNAHYGCSHHPRGHGLLSHKFTPRLRIALAIAASILGLTLAGVVAYLGGGTRDVFFSGGMVHGFGGGVGHGVKRELAKGSDGGGPGGDGLGLGGGVADWGIALAQEVGSTSTGSGGDSPFTSQKLYLIVIFVGLFVVLVLGIMLSVWCCKGAFKNPLCCPCYLCACCGGLACLQCIGCGLCLEGLDEMGDMA</sequence>
<dbReference type="RefSeq" id="XP_002910041.1">
    <property type="nucleotide sequence ID" value="XM_002909995.1"/>
</dbReference>
<feature type="transmembrane region" description="Helical" evidence="2">
    <location>
        <begin position="158"/>
        <end position="180"/>
    </location>
</feature>
<evidence type="ECO:0000313" key="4">
    <source>
        <dbReference type="Proteomes" id="UP000001861"/>
    </source>
</evidence>
<dbReference type="KEGG" id="cci:CC1G_15760"/>
<dbReference type="GeneID" id="9379774"/>
<dbReference type="HOGENOM" id="CLU_1229866_0_0_1"/>
<dbReference type="EMBL" id="AACS02000013">
    <property type="protein sequence ID" value="EFI26547.1"/>
    <property type="molecule type" value="Genomic_DNA"/>
</dbReference>
<keyword evidence="2" id="KW-1133">Transmembrane helix</keyword>
<proteinExistence type="predicted"/>
<comment type="caution">
    <text evidence="3">The sequence shown here is derived from an EMBL/GenBank/DDBJ whole genome shotgun (WGS) entry which is preliminary data.</text>
</comment>
<evidence type="ECO:0000256" key="2">
    <source>
        <dbReference type="SAM" id="Phobius"/>
    </source>
</evidence>
<protein>
    <submittedName>
        <fullName evidence="3">Uncharacterized protein</fullName>
    </submittedName>
</protein>
<keyword evidence="2" id="KW-0472">Membrane</keyword>
<name>D6RQX4_COPC7</name>
<evidence type="ECO:0000313" key="3">
    <source>
        <dbReference type="EMBL" id="EFI26547.1"/>
    </source>
</evidence>
<evidence type="ECO:0000256" key="1">
    <source>
        <dbReference type="SAM" id="MobiDB-lite"/>
    </source>
</evidence>
<dbReference type="VEuPathDB" id="FungiDB:CC1G_15760"/>
<keyword evidence="4" id="KW-1185">Reference proteome</keyword>
<feature type="compositionally biased region" description="Polar residues" evidence="1">
    <location>
        <begin position="1"/>
        <end position="11"/>
    </location>
</feature>
<accession>D6RQX4</accession>
<dbReference type="AlphaFoldDB" id="D6RQX4"/>